<organism evidence="1 2">
    <name type="scientific">Salarias fasciatus</name>
    <name type="common">Jewelled blenny</name>
    <name type="synonym">Blennius fasciatus</name>
    <dbReference type="NCBI Taxonomy" id="181472"/>
    <lineage>
        <taxon>Eukaryota</taxon>
        <taxon>Metazoa</taxon>
        <taxon>Chordata</taxon>
        <taxon>Craniata</taxon>
        <taxon>Vertebrata</taxon>
        <taxon>Euteleostomi</taxon>
        <taxon>Actinopterygii</taxon>
        <taxon>Neopterygii</taxon>
        <taxon>Teleostei</taxon>
        <taxon>Neoteleostei</taxon>
        <taxon>Acanthomorphata</taxon>
        <taxon>Ovalentaria</taxon>
        <taxon>Blenniimorphae</taxon>
        <taxon>Blenniiformes</taxon>
        <taxon>Blennioidei</taxon>
        <taxon>Blenniidae</taxon>
        <taxon>Salariinae</taxon>
        <taxon>Salarias</taxon>
    </lineage>
</organism>
<reference evidence="1" key="2">
    <citation type="submission" date="2025-08" db="UniProtKB">
        <authorList>
            <consortium name="Ensembl"/>
        </authorList>
    </citation>
    <scope>IDENTIFICATION</scope>
</reference>
<name>A0A672FBA3_SALFA</name>
<dbReference type="PANTHER" id="PTHR17206">
    <property type="entry name" value="PROLACTIN-RELEASING PEPTIDE"/>
    <property type="match status" value="1"/>
</dbReference>
<reference evidence="1" key="1">
    <citation type="submission" date="2019-06" db="EMBL/GenBank/DDBJ databases">
        <authorList>
            <consortium name="Wellcome Sanger Institute Data Sharing"/>
        </authorList>
    </citation>
    <scope>NUCLEOTIDE SEQUENCE [LARGE SCALE GENOMIC DNA]</scope>
</reference>
<proteinExistence type="predicted"/>
<dbReference type="PANTHER" id="PTHR17206:SF1">
    <property type="entry name" value="PROLACTIN-RELEASING PEPTIDE"/>
    <property type="match status" value="1"/>
</dbReference>
<sequence>DSFKLMTAFCFLSQIVLALWWVFARLSHVLFCCPHRSGPDIDASWYASRGVRPVGRFGRKVLRSKQRLTFIPGRVYRPVAVLLSSTEEDVDG</sequence>
<dbReference type="GO" id="GO:0031861">
    <property type="term" value="F:prolactin-releasing peptide receptor binding"/>
    <property type="evidence" value="ECO:0007669"/>
    <property type="project" value="TreeGrafter"/>
</dbReference>
<dbReference type="GO" id="GO:0007186">
    <property type="term" value="P:G protein-coupled receptor signaling pathway"/>
    <property type="evidence" value="ECO:0007669"/>
    <property type="project" value="TreeGrafter"/>
</dbReference>
<dbReference type="AlphaFoldDB" id="A0A672FBA3"/>
<dbReference type="InterPro" id="IPR026194">
    <property type="entry name" value="PrRP"/>
</dbReference>
<accession>A0A672FBA3</accession>
<dbReference type="Pfam" id="PF15172">
    <property type="entry name" value="Prolactin_RP"/>
    <property type="match status" value="1"/>
</dbReference>
<dbReference type="Ensembl" id="ENSSFAT00005001508.1">
    <property type="protein sequence ID" value="ENSSFAP00005001415.1"/>
    <property type="gene ID" value="ENSSFAG00005001019.1"/>
</dbReference>
<dbReference type="GO" id="GO:0005184">
    <property type="term" value="F:neuropeptide hormone activity"/>
    <property type="evidence" value="ECO:0007669"/>
    <property type="project" value="TreeGrafter"/>
</dbReference>
<dbReference type="Proteomes" id="UP000472267">
    <property type="component" value="Chromosome 16"/>
</dbReference>
<dbReference type="InParanoid" id="A0A672FBA3"/>
<evidence type="ECO:0000313" key="2">
    <source>
        <dbReference type="Proteomes" id="UP000472267"/>
    </source>
</evidence>
<evidence type="ECO:0000313" key="1">
    <source>
        <dbReference type="Ensembl" id="ENSSFAP00005001415.1"/>
    </source>
</evidence>
<dbReference type="GO" id="GO:0043434">
    <property type="term" value="P:response to peptide hormone"/>
    <property type="evidence" value="ECO:0007669"/>
    <property type="project" value="TreeGrafter"/>
</dbReference>
<keyword evidence="2" id="KW-1185">Reference proteome</keyword>
<reference evidence="1" key="3">
    <citation type="submission" date="2025-09" db="UniProtKB">
        <authorList>
            <consortium name="Ensembl"/>
        </authorList>
    </citation>
    <scope>IDENTIFICATION</scope>
</reference>
<protein>
    <recommendedName>
        <fullName evidence="3">Prolactin releasing hormone 2</fullName>
    </recommendedName>
</protein>
<evidence type="ECO:0008006" key="3">
    <source>
        <dbReference type="Google" id="ProtNLM"/>
    </source>
</evidence>
<dbReference type="GO" id="GO:0007631">
    <property type="term" value="P:feeding behavior"/>
    <property type="evidence" value="ECO:0007669"/>
    <property type="project" value="TreeGrafter"/>
</dbReference>